<evidence type="ECO:0000313" key="1">
    <source>
        <dbReference type="EMBL" id="MCM1983270.1"/>
    </source>
</evidence>
<accession>A0ABD4T3T2</accession>
<sequence>MPLKAGSFDSFSDSMAQEIEQAFRDQWPLFMGEDLPVPDESPQSRLLFVAIARGIITHLVNHPEAFQVMVTLAGGTTASGTVEAISAEDVEPGTP</sequence>
<dbReference type="EMBL" id="JTHE03000060">
    <property type="protein sequence ID" value="MCM1983270.1"/>
    <property type="molecule type" value="Genomic_DNA"/>
</dbReference>
<dbReference type="Proteomes" id="UP000031561">
    <property type="component" value="Unassembled WGS sequence"/>
</dbReference>
<protein>
    <submittedName>
        <fullName evidence="1">Uncharacterized protein</fullName>
    </submittedName>
</protein>
<gene>
    <name evidence="1" type="ORF">QQ91_0010615</name>
</gene>
<keyword evidence="2" id="KW-1185">Reference proteome</keyword>
<organism evidence="1 2">
    <name type="scientific">Lyngbya confervoides BDU141951</name>
    <dbReference type="NCBI Taxonomy" id="1574623"/>
    <lineage>
        <taxon>Bacteria</taxon>
        <taxon>Bacillati</taxon>
        <taxon>Cyanobacteriota</taxon>
        <taxon>Cyanophyceae</taxon>
        <taxon>Oscillatoriophycideae</taxon>
        <taxon>Oscillatoriales</taxon>
        <taxon>Microcoleaceae</taxon>
        <taxon>Lyngbya</taxon>
    </lineage>
</organism>
<dbReference type="RefSeq" id="WP_166282237.1">
    <property type="nucleotide sequence ID" value="NZ_JTHE03000060.1"/>
</dbReference>
<dbReference type="AlphaFoldDB" id="A0ABD4T3T2"/>
<reference evidence="1 2" key="1">
    <citation type="journal article" date="2015" name="Genome Announc.">
        <title>Draft Genome Sequence of Filamentous Marine Cyanobacterium Lyngbya confervoides Strain BDU141951.</title>
        <authorList>
            <person name="Chandrababunaidu M.M."/>
            <person name="Sen D."/>
            <person name="Tripathy S."/>
        </authorList>
    </citation>
    <scope>NUCLEOTIDE SEQUENCE [LARGE SCALE GENOMIC DNA]</scope>
    <source>
        <strain evidence="1 2">BDU141951</strain>
    </source>
</reference>
<comment type="caution">
    <text evidence="1">The sequence shown here is derived from an EMBL/GenBank/DDBJ whole genome shotgun (WGS) entry which is preliminary data.</text>
</comment>
<evidence type="ECO:0000313" key="2">
    <source>
        <dbReference type="Proteomes" id="UP000031561"/>
    </source>
</evidence>
<name>A0ABD4T3T2_9CYAN</name>
<proteinExistence type="predicted"/>